<evidence type="ECO:0000313" key="1">
    <source>
        <dbReference type="EMBL" id="RCN52823.1"/>
    </source>
</evidence>
<dbReference type="EMBL" id="JOJR01000004">
    <property type="protein sequence ID" value="RCN52823.1"/>
    <property type="molecule type" value="Genomic_DNA"/>
</dbReference>
<gene>
    <name evidence="1" type="ORF">ANCCAN_00816</name>
</gene>
<evidence type="ECO:0000313" key="2">
    <source>
        <dbReference type="Proteomes" id="UP000252519"/>
    </source>
</evidence>
<keyword evidence="2" id="KW-1185">Reference proteome</keyword>
<sequence>MSQNWAPVIVLDALITVVDTLCKIIFSVDVIFDPTMCGKNNYVIVFAISQAFRVGLQASMPLCILFLHPSIKKAVVVKLCGKFGSTRNTGQFELRNVLGKKICSTQSTDKHFSRLRAEWDL</sequence>
<proteinExistence type="predicted"/>
<dbReference type="PANTHER" id="PTHR47518:SF7">
    <property type="entry name" value="G_PROTEIN_RECEP_F1_2 DOMAIN-CONTAINING PROTEIN"/>
    <property type="match status" value="1"/>
</dbReference>
<organism evidence="1 2">
    <name type="scientific">Ancylostoma caninum</name>
    <name type="common">Dog hookworm</name>
    <dbReference type="NCBI Taxonomy" id="29170"/>
    <lineage>
        <taxon>Eukaryota</taxon>
        <taxon>Metazoa</taxon>
        <taxon>Ecdysozoa</taxon>
        <taxon>Nematoda</taxon>
        <taxon>Chromadorea</taxon>
        <taxon>Rhabditida</taxon>
        <taxon>Rhabditina</taxon>
        <taxon>Rhabditomorpha</taxon>
        <taxon>Strongyloidea</taxon>
        <taxon>Ancylostomatidae</taxon>
        <taxon>Ancylostomatinae</taxon>
        <taxon>Ancylostoma</taxon>
    </lineage>
</organism>
<dbReference type="InterPro" id="IPR052854">
    <property type="entry name" value="Serpentine_rcpt_epsilon"/>
</dbReference>
<comment type="caution">
    <text evidence="1">The sequence shown here is derived from an EMBL/GenBank/DDBJ whole genome shotgun (WGS) entry which is preliminary data.</text>
</comment>
<dbReference type="Proteomes" id="UP000252519">
    <property type="component" value="Unassembled WGS sequence"/>
</dbReference>
<name>A0A368H890_ANCCA</name>
<dbReference type="AlphaFoldDB" id="A0A368H890"/>
<protein>
    <submittedName>
        <fullName evidence="1">Uncharacterized protein</fullName>
    </submittedName>
</protein>
<accession>A0A368H890</accession>
<dbReference type="OrthoDB" id="5871262at2759"/>
<dbReference type="PANTHER" id="PTHR47518">
    <property type="entry name" value="SERPENTINE RECEPTOR CLASS EPSILON-13-RELATED"/>
    <property type="match status" value="1"/>
</dbReference>
<reference evidence="1 2" key="1">
    <citation type="submission" date="2014-10" db="EMBL/GenBank/DDBJ databases">
        <title>Draft genome of the hookworm Ancylostoma caninum.</title>
        <authorList>
            <person name="Mitreva M."/>
        </authorList>
    </citation>
    <scope>NUCLEOTIDE SEQUENCE [LARGE SCALE GENOMIC DNA]</scope>
    <source>
        <strain evidence="1 2">Baltimore</strain>
    </source>
</reference>